<dbReference type="Proteomes" id="UP000615446">
    <property type="component" value="Unassembled WGS sequence"/>
</dbReference>
<name>A0A8H3R3N2_9GLOM</name>
<comment type="caution">
    <text evidence="1">The sequence shown here is derived from an EMBL/GenBank/DDBJ whole genome shotgun (WGS) entry which is preliminary data.</text>
</comment>
<dbReference type="AlphaFoldDB" id="A0A8H3R3N2"/>
<reference evidence="1" key="1">
    <citation type="submission" date="2019-10" db="EMBL/GenBank/DDBJ databases">
        <title>Conservation and host-specific expression of non-tandemly repeated heterogenous ribosome RNA gene in arbuscular mycorrhizal fungi.</title>
        <authorList>
            <person name="Maeda T."/>
            <person name="Kobayashi Y."/>
            <person name="Nakagawa T."/>
            <person name="Ezawa T."/>
            <person name="Yamaguchi K."/>
            <person name="Bino T."/>
            <person name="Nishimoto Y."/>
            <person name="Shigenobu S."/>
            <person name="Kawaguchi M."/>
        </authorList>
    </citation>
    <scope>NUCLEOTIDE SEQUENCE</scope>
    <source>
        <strain evidence="1">HR1</strain>
    </source>
</reference>
<gene>
    <name evidence="1" type="ORF">RCL2_002920000</name>
</gene>
<protein>
    <submittedName>
        <fullName evidence="1">Uncharacterized protein</fullName>
    </submittedName>
</protein>
<evidence type="ECO:0000313" key="2">
    <source>
        <dbReference type="Proteomes" id="UP000615446"/>
    </source>
</evidence>
<evidence type="ECO:0000313" key="1">
    <source>
        <dbReference type="EMBL" id="GET02831.1"/>
    </source>
</evidence>
<organism evidence="1 2">
    <name type="scientific">Rhizophagus clarus</name>
    <dbReference type="NCBI Taxonomy" id="94130"/>
    <lineage>
        <taxon>Eukaryota</taxon>
        <taxon>Fungi</taxon>
        <taxon>Fungi incertae sedis</taxon>
        <taxon>Mucoromycota</taxon>
        <taxon>Glomeromycotina</taxon>
        <taxon>Glomeromycetes</taxon>
        <taxon>Glomerales</taxon>
        <taxon>Glomeraceae</taxon>
        <taxon>Rhizophagus</taxon>
    </lineage>
</organism>
<sequence>MWLRETPKLPFERVYKKMHVDHLDGSKRKVVYLKVILTVSTLLLIIYELSDSKSNKCNFNDFVVQATTKEAEDRTEAASTQDVPGNMKSILKLIPILLKKREVDDGMYIDVAQKLTGFSIKSEPDEFDKKGQSYGK</sequence>
<dbReference type="EMBL" id="BLAL01000315">
    <property type="protein sequence ID" value="GET02831.1"/>
    <property type="molecule type" value="Genomic_DNA"/>
</dbReference>
<accession>A0A8H3R3N2</accession>
<proteinExistence type="predicted"/>